<dbReference type="EMBL" id="CACRUE010000033">
    <property type="protein sequence ID" value="VYU32505.1"/>
    <property type="molecule type" value="Genomic_DNA"/>
</dbReference>
<gene>
    <name evidence="3" type="primary">trpP</name>
    <name evidence="3" type="ORF">IBLFYP30_02362</name>
    <name evidence="2" type="ORF">LIP50_05235</name>
</gene>
<keyword evidence="1" id="KW-0472">Membrane</keyword>
<dbReference type="EMBL" id="JAJBMB010000004">
    <property type="protein sequence ID" value="MCB5445606.1"/>
    <property type="molecule type" value="Genomic_DNA"/>
</dbReference>
<feature type="transmembrane region" description="Helical" evidence="1">
    <location>
        <begin position="146"/>
        <end position="169"/>
    </location>
</feature>
<dbReference type="Pfam" id="PF17099">
    <property type="entry name" value="TrpP"/>
    <property type="match status" value="1"/>
</dbReference>
<evidence type="ECO:0000313" key="3">
    <source>
        <dbReference type="EMBL" id="VYU32505.1"/>
    </source>
</evidence>
<reference evidence="2 4" key="2">
    <citation type="submission" date="2021-10" db="EMBL/GenBank/DDBJ databases">
        <title>Collection of gut derived symbiotic bacterial strains cultured from healthy donors.</title>
        <authorList>
            <person name="Lin H."/>
            <person name="Littmann E."/>
            <person name="Claire K."/>
            <person name="Pamer E."/>
        </authorList>
    </citation>
    <scope>NUCLEOTIDE SEQUENCE [LARGE SCALE GENOMIC DNA]</scope>
    <source>
        <strain evidence="2 4">MSK.17.68</strain>
    </source>
</reference>
<sequence>MRTNTNTRRLTLNAILLAMGLVLHQITPPIFTIKPDTTLIMLFTLMVINRDSYKTCLVAGIVAGIFAGMTSAFPGGQIPNVIDKFLTTNIMFLVMTLSYRLPFVRNLGDKVKDLIVTGIMMVIGTFVSGTIFLTAAQIIVGLPGNFTMLFMSVVVPAVAINLVVGVLIYKIVNITVQKAVLNV</sequence>
<reference evidence="3" key="1">
    <citation type="submission" date="2019-11" db="EMBL/GenBank/DDBJ databases">
        <authorList>
            <person name="Feng L."/>
        </authorList>
    </citation>
    <scope>NUCLEOTIDE SEQUENCE</scope>
    <source>
        <strain evidence="3">IbartlettiiLFYP30</strain>
    </source>
</reference>
<name>A0A6N3DX28_9FIRM</name>
<dbReference type="Gene3D" id="1.10.1760.20">
    <property type="match status" value="1"/>
</dbReference>
<organism evidence="3">
    <name type="scientific">Intestinibacter bartlettii</name>
    <dbReference type="NCBI Taxonomy" id="261299"/>
    <lineage>
        <taxon>Bacteria</taxon>
        <taxon>Bacillati</taxon>
        <taxon>Bacillota</taxon>
        <taxon>Clostridia</taxon>
        <taxon>Peptostreptococcales</taxon>
        <taxon>Peptostreptococcaceae</taxon>
        <taxon>Intestinibacter</taxon>
    </lineage>
</organism>
<dbReference type="InterPro" id="IPR031360">
    <property type="entry name" value="TrpP"/>
</dbReference>
<accession>A0A6N3DX28</accession>
<proteinExistence type="predicted"/>
<dbReference type="AlphaFoldDB" id="A0A6N3DX28"/>
<evidence type="ECO:0000256" key="1">
    <source>
        <dbReference type="SAM" id="Phobius"/>
    </source>
</evidence>
<evidence type="ECO:0000313" key="2">
    <source>
        <dbReference type="EMBL" id="MCB5445606.1"/>
    </source>
</evidence>
<feature type="transmembrane region" description="Helical" evidence="1">
    <location>
        <begin position="52"/>
        <end position="73"/>
    </location>
</feature>
<feature type="transmembrane region" description="Helical" evidence="1">
    <location>
        <begin position="85"/>
        <end position="102"/>
    </location>
</feature>
<keyword evidence="1" id="KW-0812">Transmembrane</keyword>
<dbReference type="RefSeq" id="WP_147616502.1">
    <property type="nucleotide sequence ID" value="NZ_BAABXU010000001.1"/>
</dbReference>
<keyword evidence="1" id="KW-1133">Transmembrane helix</keyword>
<keyword evidence="4" id="KW-1185">Reference proteome</keyword>
<protein>
    <submittedName>
        <fullName evidence="3">Putative tryptophan transport protein</fullName>
    </submittedName>
    <submittedName>
        <fullName evidence="2">Tryptophan transporter</fullName>
    </submittedName>
</protein>
<evidence type="ECO:0000313" key="4">
    <source>
        <dbReference type="Proteomes" id="UP001299409"/>
    </source>
</evidence>
<dbReference type="Proteomes" id="UP001299409">
    <property type="component" value="Unassembled WGS sequence"/>
</dbReference>
<feature type="transmembrane region" description="Helical" evidence="1">
    <location>
        <begin position="114"/>
        <end position="140"/>
    </location>
</feature>